<dbReference type="PANTHER" id="PTHR22767">
    <property type="entry name" value="N-TERMINAL ACETYLTRANSFERASE-RELATED"/>
    <property type="match status" value="1"/>
</dbReference>
<dbReference type="InterPro" id="IPR019183">
    <property type="entry name" value="NAA25_NatB_aux_su"/>
</dbReference>
<dbReference type="Proteomes" id="UP000186955">
    <property type="component" value="Unassembled WGS sequence"/>
</dbReference>
<proteinExistence type="inferred from homology"/>
<keyword evidence="4 5" id="KW-0687">Ribonucleoprotein</keyword>
<evidence type="ECO:0000256" key="3">
    <source>
        <dbReference type="ARBA" id="ARBA00022980"/>
    </source>
</evidence>
<dbReference type="STRING" id="1316194.A0A1Q5T5Y9"/>
<comment type="caution">
    <text evidence="7">The sequence shown here is derived from an EMBL/GenBank/DDBJ whole genome shotgun (WGS) entry which is preliminary data.</text>
</comment>
<evidence type="ECO:0000313" key="8">
    <source>
        <dbReference type="Proteomes" id="UP000186955"/>
    </source>
</evidence>
<dbReference type="GO" id="GO:0005840">
    <property type="term" value="C:ribosome"/>
    <property type="evidence" value="ECO:0007669"/>
    <property type="project" value="UniProtKB-KW"/>
</dbReference>
<evidence type="ECO:0000256" key="5">
    <source>
        <dbReference type="RuleBase" id="RU000665"/>
    </source>
</evidence>
<gene>
    <name evidence="7" type="ORF">PENSUB_11159</name>
</gene>
<evidence type="ECO:0000256" key="6">
    <source>
        <dbReference type="SAM" id="MobiDB-lite"/>
    </source>
</evidence>
<dbReference type="Gene3D" id="1.10.10.1760">
    <property type="entry name" value="60S ribosomal protein L36"/>
    <property type="match status" value="1"/>
</dbReference>
<comment type="similarity">
    <text evidence="1">Belongs to the MDM20/NAA25 family.</text>
</comment>
<dbReference type="GO" id="GO:0003735">
    <property type="term" value="F:structural constituent of ribosome"/>
    <property type="evidence" value="ECO:0007669"/>
    <property type="project" value="InterPro"/>
</dbReference>
<dbReference type="InterPro" id="IPR000509">
    <property type="entry name" value="Ribosomal_eL36"/>
</dbReference>
<keyword evidence="3 5" id="KW-0689">Ribosomal protein</keyword>
<protein>
    <recommendedName>
        <fullName evidence="5">60S ribosomal protein L36</fullName>
    </recommendedName>
</protein>
<evidence type="ECO:0000313" key="7">
    <source>
        <dbReference type="EMBL" id="OKO95647.1"/>
    </source>
</evidence>
<accession>A0A1Q5T5Y9</accession>
<comment type="similarity">
    <text evidence="2 5">Belongs to the eukaryotic ribosomal protein eL36 family.</text>
</comment>
<name>A0A1Q5T5Y9_9EURO</name>
<evidence type="ECO:0000256" key="4">
    <source>
        <dbReference type="ARBA" id="ARBA00023274"/>
    </source>
</evidence>
<dbReference type="EMBL" id="MNBE01000702">
    <property type="protein sequence ID" value="OKO95647.1"/>
    <property type="molecule type" value="Genomic_DNA"/>
</dbReference>
<dbReference type="InterPro" id="IPR038097">
    <property type="entry name" value="Ribosomal_eL36_sf"/>
</dbReference>
<dbReference type="GO" id="GO:1990904">
    <property type="term" value="C:ribonucleoprotein complex"/>
    <property type="evidence" value="ECO:0007669"/>
    <property type="project" value="UniProtKB-KW"/>
</dbReference>
<dbReference type="GO" id="GO:0031416">
    <property type="term" value="C:NatB complex"/>
    <property type="evidence" value="ECO:0007669"/>
    <property type="project" value="TreeGrafter"/>
</dbReference>
<evidence type="ECO:0000256" key="1">
    <source>
        <dbReference type="ARBA" id="ARBA00006298"/>
    </source>
</evidence>
<dbReference type="GO" id="GO:0006412">
    <property type="term" value="P:translation"/>
    <property type="evidence" value="ECO:0007669"/>
    <property type="project" value="InterPro"/>
</dbReference>
<dbReference type="Pfam" id="PF01158">
    <property type="entry name" value="Ribosomal_L36e"/>
    <property type="match status" value="1"/>
</dbReference>
<dbReference type="Pfam" id="PF09797">
    <property type="entry name" value="NatB_MDM20"/>
    <property type="match status" value="1"/>
</dbReference>
<dbReference type="AlphaFoldDB" id="A0A1Q5T5Y9"/>
<organism evidence="7 8">
    <name type="scientific">Penicillium subrubescens</name>
    <dbReference type="NCBI Taxonomy" id="1316194"/>
    <lineage>
        <taxon>Eukaryota</taxon>
        <taxon>Fungi</taxon>
        <taxon>Dikarya</taxon>
        <taxon>Ascomycota</taxon>
        <taxon>Pezizomycotina</taxon>
        <taxon>Eurotiomycetes</taxon>
        <taxon>Eurotiomycetidae</taxon>
        <taxon>Eurotiales</taxon>
        <taxon>Aspergillaceae</taxon>
        <taxon>Penicillium</taxon>
    </lineage>
</organism>
<dbReference type="PROSITE" id="PS01190">
    <property type="entry name" value="RIBOSOMAL_L36E"/>
    <property type="match status" value="1"/>
</dbReference>
<dbReference type="PANTHER" id="PTHR22767:SF3">
    <property type="entry name" value="N-ALPHA-ACETYLTRANSFERASE 25, NATB AUXILIARY SUBUNIT"/>
    <property type="match status" value="1"/>
</dbReference>
<sequence length="1092" mass="122072">MAPINDAVFLRRNNQIQDAIDGQNLKQALQLIEKRMKKGEDTPFLKAWKAHILWRHADEAHHKRGIAETLELCKVEPPITDIDTLDILFKTLQKLDGQDATRSNLWERAAKAKPQDLEIQGRWFTYAFESNDWKSAQKAAMSLQKNFPKDRKYYFWAIFLSHMIAIDDASSETDRKLFGTLAYRMISKAAADVPEASQLLSPPRAIQTSEELRLLIKIYEAQGRNAEIVKILDSENLGLKSRIVQNDTAFLGYKSHNLSSSKMWEEGISFVRELYTVPDDKEKLKALRELDDWSIWNLLVQGTKHSNTPGTATESANFAETFMASSPKSRNAALAYLDAMICGISNGEIAKDDLLPACQRYIDNHIHKLYAFSDIRRIIGPNKEGLAKMLNYILENHVVEGKGSVPMINALKLDYCLNISGPESKPSQQKIDDLVARCLKLYQTAYEEGKAKKSTGGAQGASSTIESQPIDDLCILAAMCLLQPTEMGEKEAQIPGTALIRAAGILERLCRDSPHNYEALLLLVRVYLLLGAGSLALSTFSKLSVKQIQYDSVAHVLFTRLSTVHPHSAPPVDGAEYKDFDPLSAFVQGLNFFRNSEVNTMRYRTAGLDEGSYVNTEEIIELRRCLSKSINRRMYALDARRIQRLAGGDPMTRYDELARDSSPVVDSRKFGAFMSCEYPGKPSFEERMRLGPLPRTNWLASARITDQLFSILKGISLQRPLSPEMDLPSLESLSISETENDQTAAEKESVKIHTDLLRVATFMAGSKLTASEQVDAALGRVGDFLESKKKDLTLSETATSQLIASTAVFLEADTPAGPTWKYLHSTFVLLETIKALSQLLALAVKKGAKSAKLPKERVERLSILVSEIYELVRSNTRALKQRVSASGVLTSLVDLVIQGDQSAKSEKEVQDVLETTLDPSNVEVFCGALMESWEEALVGVMGFRLRTNARAKTRSCAVPEALGDFHKTFFIPFPRQLRQSPQSPTVQMAQERTGIVVGTNKGHKTTPLNTPKNKISRSKGKSSRRTAFVREIAREVVGLAPYERRVIELLRNAQDKRARKLAKKRLGTFVRGKRKVEDMQKVIAEARRTTGH</sequence>
<keyword evidence="8" id="KW-1185">Reference proteome</keyword>
<evidence type="ECO:0000256" key="2">
    <source>
        <dbReference type="ARBA" id="ARBA00006509"/>
    </source>
</evidence>
<dbReference type="FunFam" id="1.10.10.1760:FF:000003">
    <property type="entry name" value="60S ribosomal protein L36"/>
    <property type="match status" value="1"/>
</dbReference>
<reference evidence="7 8" key="1">
    <citation type="submission" date="2016-10" db="EMBL/GenBank/DDBJ databases">
        <title>Genome sequence of the ascomycete fungus Penicillium subrubescens.</title>
        <authorList>
            <person name="De Vries R.P."/>
            <person name="Peng M."/>
            <person name="Dilokpimol A."/>
            <person name="Hilden K."/>
            <person name="Makela M.R."/>
            <person name="Grigoriev I."/>
            <person name="Riley R."/>
            <person name="Granchi Z."/>
        </authorList>
    </citation>
    <scope>NUCLEOTIDE SEQUENCE [LARGE SCALE GENOMIC DNA]</scope>
    <source>
        <strain evidence="7 8">CBS 132785</strain>
    </source>
</reference>
<feature type="region of interest" description="Disordered" evidence="6">
    <location>
        <begin position="999"/>
        <end position="1022"/>
    </location>
</feature>